<evidence type="ECO:0000256" key="1">
    <source>
        <dbReference type="SAM" id="MobiDB-lite"/>
    </source>
</evidence>
<gene>
    <name evidence="2" type="ORF">METZ01_LOCUS152640</name>
</gene>
<dbReference type="SUPFAM" id="SSF51126">
    <property type="entry name" value="Pectin lyase-like"/>
    <property type="match status" value="1"/>
</dbReference>
<feature type="non-terminal residue" evidence="2">
    <location>
        <position position="785"/>
    </location>
</feature>
<feature type="compositionally biased region" description="Basic and acidic residues" evidence="1">
    <location>
        <begin position="424"/>
        <end position="433"/>
    </location>
</feature>
<dbReference type="Gene3D" id="2.160.20.10">
    <property type="entry name" value="Single-stranded right-handed beta-helix, Pectin lyase-like"/>
    <property type="match status" value="1"/>
</dbReference>
<dbReference type="AlphaFoldDB" id="A0A382AE40"/>
<organism evidence="2">
    <name type="scientific">marine metagenome</name>
    <dbReference type="NCBI Taxonomy" id="408172"/>
    <lineage>
        <taxon>unclassified sequences</taxon>
        <taxon>metagenomes</taxon>
        <taxon>ecological metagenomes</taxon>
    </lineage>
</organism>
<sequence>TIAVSVAAGTDRLQSITELKDQLSDAGGYWENNFSNINYTDRPILESDCCNGGYPSIQFAGAEIGSPLSAGYLLYNMGNTDMSISITTGSDNISVVPSSTTITPGNSHYFNFVCSADDISGFASRTVPTEFATIQEAVNASAQTSFDHAYQIAHNDPYIDYDDQDVPLSYYGGDTVLVQEGSYYEQIEIDRGIHLIGGNPAQTVLSGSNNHRVIKVDNNNSVFTLAGFTIQDGYNPSTQWNGGEGGSGGLMVVDGEMHIRNNIFINNRAYSGIHGLIERNLFIGNNNLEDGPAHGRAVRINSFGSPGISFYNNTIWTDDEGYKSLRVAGSHHRIVNNIVLSSGDNYGVIATDDCPDVSYNLINGSIEGCTNNSETNIYASPRFHDPSNSDFTLRSNSPAIDSGDPDLDQDGVTWESDSDDQDSDGTRLDIGYGHDRDPNIAEFRLQDLGTTETVTGVVNSNNQAGPQGSYTGLSMQDDYAGIAIYIPSEINNFAEVSLKPGDEVSITGTLIEYHSLLEIQPAALSDIEVLSEHNSLPAYQNISIGEYITNSEEYESELIHFPSVQIVSGEWPLEEGSGGSIGISDGQNETVMYIDKDFDIDENVAPFNPFSVSGLASQYDNQQIKPQRYIDFSSTIDAGFEVMYLNNDGGWQNLPTHWEWYPDQGVQPSLMIERTGSNVYSSDSIFYTYDGNYSLKMWGQYTGGENMEGNVFQTYQGDNAFEPLTDIVIEAWMMSHEDDWIGQGSNTVALFAKYFTNGWEWISDDYSTDFGASYEANIWHAISLT</sequence>
<proteinExistence type="predicted"/>
<dbReference type="EMBL" id="UINC01025003">
    <property type="protein sequence ID" value="SVA99786.1"/>
    <property type="molecule type" value="Genomic_DNA"/>
</dbReference>
<name>A0A382AE40_9ZZZZ</name>
<protein>
    <submittedName>
        <fullName evidence="2">Uncharacterized protein</fullName>
    </submittedName>
</protein>
<feature type="non-terminal residue" evidence="2">
    <location>
        <position position="1"/>
    </location>
</feature>
<feature type="region of interest" description="Disordered" evidence="1">
    <location>
        <begin position="380"/>
        <end position="433"/>
    </location>
</feature>
<accession>A0A382AE40</accession>
<feature type="compositionally biased region" description="Polar residues" evidence="1">
    <location>
        <begin position="388"/>
        <end position="399"/>
    </location>
</feature>
<evidence type="ECO:0000313" key="2">
    <source>
        <dbReference type="EMBL" id="SVA99786.1"/>
    </source>
</evidence>
<dbReference type="InterPro" id="IPR011050">
    <property type="entry name" value="Pectin_lyase_fold/virulence"/>
</dbReference>
<reference evidence="2" key="1">
    <citation type="submission" date="2018-05" db="EMBL/GenBank/DDBJ databases">
        <authorList>
            <person name="Lanie J.A."/>
            <person name="Ng W.-L."/>
            <person name="Kazmierczak K.M."/>
            <person name="Andrzejewski T.M."/>
            <person name="Davidsen T.M."/>
            <person name="Wayne K.J."/>
            <person name="Tettelin H."/>
            <person name="Glass J.I."/>
            <person name="Rusch D."/>
            <person name="Podicherti R."/>
            <person name="Tsui H.-C.T."/>
            <person name="Winkler M.E."/>
        </authorList>
    </citation>
    <scope>NUCLEOTIDE SEQUENCE</scope>
</reference>
<dbReference type="InterPro" id="IPR012334">
    <property type="entry name" value="Pectin_lyas_fold"/>
</dbReference>